<evidence type="ECO:0000256" key="6">
    <source>
        <dbReference type="ARBA" id="ARBA00022679"/>
    </source>
</evidence>
<dbReference type="PANTHER" id="PTHR11135:SF2">
    <property type="entry name" value="ELONGATOR COMPLEX PROTEIN 3"/>
    <property type="match status" value="1"/>
</dbReference>
<keyword evidence="10" id="KW-0694">RNA-binding</keyword>
<evidence type="ECO:0000256" key="12">
    <source>
        <dbReference type="ARBA" id="ARBA00023014"/>
    </source>
</evidence>
<dbReference type="SFLD" id="SFLDS00029">
    <property type="entry name" value="Radical_SAM"/>
    <property type="match status" value="1"/>
</dbReference>
<keyword evidence="11" id="KW-0408">Iron</keyword>
<evidence type="ECO:0000256" key="13">
    <source>
        <dbReference type="ARBA" id="ARBA00023315"/>
    </source>
</evidence>
<keyword evidence="17" id="KW-1133">Transmembrane helix</keyword>
<evidence type="ECO:0000256" key="1">
    <source>
        <dbReference type="ARBA" id="ARBA00001966"/>
    </source>
</evidence>
<dbReference type="SMART" id="SM00729">
    <property type="entry name" value="Elp3"/>
    <property type="match status" value="1"/>
</dbReference>
<evidence type="ECO:0000256" key="17">
    <source>
        <dbReference type="SAM" id="Phobius"/>
    </source>
</evidence>
<comment type="catalytic activity">
    <reaction evidence="15">
        <text>uridine(34) in tRNA + acetyl-CoA + S-adenosyl-L-methionine + H2O = 5-(carboxymethyl)uridine(34) in tRNA + 5'-deoxyadenosine + L-methionine + CoA + 2 H(+)</text>
        <dbReference type="Rhea" id="RHEA:61020"/>
        <dbReference type="Rhea" id="RHEA-COMP:10407"/>
        <dbReference type="Rhea" id="RHEA-COMP:11727"/>
        <dbReference type="ChEBI" id="CHEBI:15377"/>
        <dbReference type="ChEBI" id="CHEBI:15378"/>
        <dbReference type="ChEBI" id="CHEBI:17319"/>
        <dbReference type="ChEBI" id="CHEBI:57287"/>
        <dbReference type="ChEBI" id="CHEBI:57288"/>
        <dbReference type="ChEBI" id="CHEBI:57844"/>
        <dbReference type="ChEBI" id="CHEBI:59789"/>
        <dbReference type="ChEBI" id="CHEBI:65315"/>
        <dbReference type="ChEBI" id="CHEBI:74882"/>
        <dbReference type="EC" id="2.3.1.311"/>
    </reaction>
    <physiologicalReaction direction="left-to-right" evidence="15">
        <dbReference type="Rhea" id="RHEA:61021"/>
    </physiologicalReaction>
</comment>
<keyword evidence="6" id="KW-0808">Transferase</keyword>
<gene>
    <name evidence="19" type="ORF">C922_00822</name>
</gene>
<dbReference type="InterPro" id="IPR032432">
    <property type="entry name" value="Radical_SAM_C"/>
</dbReference>
<dbReference type="GO" id="GO:0005737">
    <property type="term" value="C:cytoplasm"/>
    <property type="evidence" value="ECO:0007669"/>
    <property type="project" value="TreeGrafter"/>
</dbReference>
<comment type="cofactor">
    <cofactor evidence="1">
        <name>[4Fe-4S] cluster</name>
        <dbReference type="ChEBI" id="CHEBI:49883"/>
    </cofactor>
</comment>
<evidence type="ECO:0000256" key="7">
    <source>
        <dbReference type="ARBA" id="ARBA00022691"/>
    </source>
</evidence>
<evidence type="ECO:0000256" key="2">
    <source>
        <dbReference type="ARBA" id="ARBA00005217"/>
    </source>
</evidence>
<feature type="compositionally biased region" description="Acidic residues" evidence="16">
    <location>
        <begin position="242"/>
        <end position="256"/>
    </location>
</feature>
<evidence type="ECO:0000259" key="18">
    <source>
        <dbReference type="SMART" id="SM00729"/>
    </source>
</evidence>
<dbReference type="Proteomes" id="UP000030640">
    <property type="component" value="Unassembled WGS sequence"/>
</dbReference>
<organism evidence="19 20">
    <name type="scientific">Plasmodium inui San Antonio 1</name>
    <dbReference type="NCBI Taxonomy" id="1237626"/>
    <lineage>
        <taxon>Eukaryota</taxon>
        <taxon>Sar</taxon>
        <taxon>Alveolata</taxon>
        <taxon>Apicomplexa</taxon>
        <taxon>Aconoidasida</taxon>
        <taxon>Haemosporida</taxon>
        <taxon>Plasmodiidae</taxon>
        <taxon>Plasmodium</taxon>
        <taxon>Plasmodium (Plasmodium)</taxon>
    </lineage>
</organism>
<evidence type="ECO:0000256" key="5">
    <source>
        <dbReference type="ARBA" id="ARBA00022555"/>
    </source>
</evidence>
<dbReference type="InterPro" id="IPR034687">
    <property type="entry name" value="ELP3-like"/>
</dbReference>
<evidence type="ECO:0000256" key="3">
    <source>
        <dbReference type="ARBA" id="ARBA00005494"/>
    </source>
</evidence>
<name>W7ABR7_9APIC</name>
<comment type="pathway">
    <text evidence="2">tRNA modification.</text>
</comment>
<feature type="compositionally biased region" description="Basic residues" evidence="16">
    <location>
        <begin position="741"/>
        <end position="756"/>
    </location>
</feature>
<accession>W7ABR7</accession>
<keyword evidence="20" id="KW-1185">Reference proteome</keyword>
<proteinExistence type="inferred from homology"/>
<keyword evidence="9" id="KW-0479">Metal-binding</keyword>
<evidence type="ECO:0000313" key="19">
    <source>
        <dbReference type="EMBL" id="EUD69130.1"/>
    </source>
</evidence>
<keyword evidence="4" id="KW-0004">4Fe-4S</keyword>
<evidence type="ECO:0000256" key="8">
    <source>
        <dbReference type="ARBA" id="ARBA00022694"/>
    </source>
</evidence>
<keyword evidence="13" id="KW-0012">Acyltransferase</keyword>
<feature type="transmembrane region" description="Helical" evidence="17">
    <location>
        <begin position="1121"/>
        <end position="1142"/>
    </location>
</feature>
<keyword evidence="12" id="KW-0411">Iron-sulfur</keyword>
<keyword evidence="5" id="KW-0820">tRNA-binding</keyword>
<dbReference type="EMBL" id="KI965461">
    <property type="protein sequence ID" value="EUD69130.1"/>
    <property type="molecule type" value="Genomic_DNA"/>
</dbReference>
<dbReference type="GO" id="GO:0000049">
    <property type="term" value="F:tRNA binding"/>
    <property type="evidence" value="ECO:0007669"/>
    <property type="project" value="UniProtKB-KW"/>
</dbReference>
<feature type="region of interest" description="Disordered" evidence="16">
    <location>
        <begin position="201"/>
        <end position="324"/>
    </location>
</feature>
<feature type="compositionally biased region" description="Basic and acidic residues" evidence="16">
    <location>
        <begin position="292"/>
        <end position="317"/>
    </location>
</feature>
<keyword evidence="17" id="KW-0472">Membrane</keyword>
<feature type="region of interest" description="Disordered" evidence="16">
    <location>
        <begin position="741"/>
        <end position="805"/>
    </location>
</feature>
<dbReference type="Pfam" id="PF16199">
    <property type="entry name" value="Radical_SAM_C"/>
    <property type="match status" value="1"/>
</dbReference>
<dbReference type="SUPFAM" id="SSF102114">
    <property type="entry name" value="Radical SAM enzymes"/>
    <property type="match status" value="1"/>
</dbReference>
<dbReference type="InterPro" id="IPR016181">
    <property type="entry name" value="Acyl_CoA_acyltransferase"/>
</dbReference>
<dbReference type="GO" id="GO:0106261">
    <property type="term" value="F:tRNA uridine(34) acetyltransferase activity"/>
    <property type="evidence" value="ECO:0007669"/>
    <property type="project" value="UniProtKB-EC"/>
</dbReference>
<sequence length="1150" mass="132045">MGEGQCEMEPAARKAVPEGVFEGVPPHPGRLPDEKVDEILCEASDDEGDQEGGTSAESSRRSSSISPSQGDYFYINDAIKHNYPLEYEENKIYPKVYCYEPSNFDNFKKKIKNQNELRHYECYSSTMNEFFYKYNDKYYEDILKNESFKKFAFELWSKRKEIKNETEYHNLCIQLRKKYKVSPSKHQISVALQHHYLQAARNSKEGKDSLLSSPTEEPNNASSTSHTSDVSNEFNAGADGSTNEEEEEEEKQEDEQHDQGNTTNGRPDDHQMDFLQGEILSGRGLSECGEDVPPKEEAKGKAHQRCEDMTQQREKEPNNPVNADEEDKIEVNKKGKDVKFVLENVSNMIVTTEIKNYKDLDKDSVHFLQINKRKGVRSNSGVLVVTIITHPHKFSCKYDCHYCPNEPNQPRSYLSTEPAILRANQNNFDVICQFFNRTTTLVNNGHVADKIEVLVLGGTWSCYDVAYQREFIRDVYYAANIYPVLKNRRKKFSLEKEQEINETSSCRIIGLTLETRPDQINKDELIRLRSYGCTRVQLGIQHTDDFILKKVNRQCTLQDCIRAIYLLKENGFKVDIHLMPDLPYSDVKKDVEMFKYVLSSTDLQADQWKIYPCEITPFTRIEKWYNNNEFKPYFETDKNLLICLIFLVKKSIHPWIRLNRVIRDIPNPSIIAGNNITNMRQLIANELNIRSIFCQCIRCKEVKNQEIEKKEGSVFLQIYQYSTLGGEEFFLTFQGVKKARKGAPTGAKRKKVKKRELHQNQHQGDGRGNRKESHNRKGSPGNPTRMNDLVEAPPAPPQSEGADEDCIGLSSVNLFAEGGYSDGPSPPQSGGESTEVATPLGVMASNGVAASNGVTTSNGEATSNRLTALHTRDDNNERALLGFLRLRLRNQNDYCDDRPFKCLEGAALIRELHVYGSLLKHDDFKEDLNFVQHKGLGKCLVLVAELIAYHYGYKKMSIIAGVGTREYYKKLGYVKEETYVTKELKRECLYQQYLLNADRIGKQIIIQNYNLKHCLYLMHRSIPTPRPYKRSEIEDDMNTFISENILSVRSDEYLHCQQECSGVCVIDVERDLFAQGEEKQRKQKLLRKLTELTKMTKDFSLRAVLRQWIGPIAHSYGTNSWVRSASFLFFFSTTMFVGVSLLGNRRMGRL</sequence>
<dbReference type="FunFam" id="3.80.30.20:FF:000011">
    <property type="entry name" value="Elongator complex"/>
    <property type="match status" value="1"/>
</dbReference>
<comment type="similarity">
    <text evidence="3">Belongs to the ELP3 family.</text>
</comment>
<feature type="compositionally biased region" description="Low complexity" evidence="16">
    <location>
        <begin position="55"/>
        <end position="67"/>
    </location>
</feature>
<dbReference type="SUPFAM" id="SSF55729">
    <property type="entry name" value="Acyl-CoA N-acyltransferases (Nat)"/>
    <property type="match status" value="1"/>
</dbReference>
<dbReference type="GeneID" id="20036096"/>
<feature type="compositionally biased region" description="Acidic residues" evidence="16">
    <location>
        <begin position="39"/>
        <end position="50"/>
    </location>
</feature>
<dbReference type="Pfam" id="PF04055">
    <property type="entry name" value="Radical_SAM"/>
    <property type="match status" value="1"/>
</dbReference>
<dbReference type="VEuPathDB" id="PlasmoDB:C922_00822"/>
<dbReference type="OrthoDB" id="10265243at2759"/>
<dbReference type="GO" id="GO:0046872">
    <property type="term" value="F:metal ion binding"/>
    <property type="evidence" value="ECO:0007669"/>
    <property type="project" value="UniProtKB-KW"/>
</dbReference>
<evidence type="ECO:0000256" key="11">
    <source>
        <dbReference type="ARBA" id="ARBA00023004"/>
    </source>
</evidence>
<dbReference type="InterPro" id="IPR007197">
    <property type="entry name" value="rSAM"/>
</dbReference>
<dbReference type="GO" id="GO:0005634">
    <property type="term" value="C:nucleus"/>
    <property type="evidence" value="ECO:0007669"/>
    <property type="project" value="TreeGrafter"/>
</dbReference>
<dbReference type="InterPro" id="IPR039661">
    <property type="entry name" value="ELP3"/>
</dbReference>
<dbReference type="AlphaFoldDB" id="W7ABR7"/>
<keyword evidence="7" id="KW-0949">S-adenosyl-L-methionine</keyword>
<evidence type="ECO:0000256" key="15">
    <source>
        <dbReference type="ARBA" id="ARBA00047372"/>
    </source>
</evidence>
<dbReference type="GO" id="GO:0033588">
    <property type="term" value="C:elongator holoenzyme complex"/>
    <property type="evidence" value="ECO:0007669"/>
    <property type="project" value="TreeGrafter"/>
</dbReference>
<keyword evidence="8" id="KW-0819">tRNA processing</keyword>
<dbReference type="EC" id="2.3.1.311" evidence="14"/>
<keyword evidence="17" id="KW-0812">Transmembrane</keyword>
<protein>
    <recommendedName>
        <fullName evidence="14">tRNA carboxymethyluridine synthase</fullName>
        <ecNumber evidence="14">2.3.1.311</ecNumber>
    </recommendedName>
</protein>
<dbReference type="PANTHER" id="PTHR11135">
    <property type="entry name" value="HISTONE ACETYLTRANSFERASE-RELATED"/>
    <property type="match status" value="1"/>
</dbReference>
<dbReference type="SFLD" id="SFLDF00344">
    <property type="entry name" value="ELP3-like"/>
    <property type="match status" value="1"/>
</dbReference>
<dbReference type="InterPro" id="IPR006638">
    <property type="entry name" value="Elp3/MiaA/NifB-like_rSAM"/>
</dbReference>
<dbReference type="RefSeq" id="XP_008814656.1">
    <property type="nucleotide sequence ID" value="XM_008816434.1"/>
</dbReference>
<feature type="region of interest" description="Disordered" evidence="16">
    <location>
        <begin position="1"/>
        <end position="67"/>
    </location>
</feature>
<dbReference type="InterPro" id="IPR058240">
    <property type="entry name" value="rSAM_sf"/>
</dbReference>
<evidence type="ECO:0000256" key="10">
    <source>
        <dbReference type="ARBA" id="ARBA00022884"/>
    </source>
</evidence>
<evidence type="ECO:0000256" key="4">
    <source>
        <dbReference type="ARBA" id="ARBA00022485"/>
    </source>
</evidence>
<evidence type="ECO:0000256" key="14">
    <source>
        <dbReference type="ARBA" id="ARBA00044771"/>
    </source>
</evidence>
<feature type="domain" description="Elp3/MiaA/NifB-like radical SAM core" evidence="18">
    <location>
        <begin position="384"/>
        <end position="644"/>
    </location>
</feature>
<evidence type="ECO:0000256" key="16">
    <source>
        <dbReference type="SAM" id="MobiDB-lite"/>
    </source>
</evidence>
<reference evidence="19 20" key="1">
    <citation type="submission" date="2013-02" db="EMBL/GenBank/DDBJ databases">
        <title>The Genome Sequence of Plasmodium inui San Antonio 1.</title>
        <authorList>
            <consortium name="The Broad Institute Genome Sequencing Platform"/>
            <consortium name="The Broad Institute Genome Sequencing Center for Infectious Disease"/>
            <person name="Neafsey D."/>
            <person name="Cheeseman I."/>
            <person name="Volkman S."/>
            <person name="Adams J."/>
            <person name="Walker B."/>
            <person name="Young S.K."/>
            <person name="Zeng Q."/>
            <person name="Gargeya S."/>
            <person name="Fitzgerald M."/>
            <person name="Haas B."/>
            <person name="Abouelleil A."/>
            <person name="Alvarado L."/>
            <person name="Arachchi H.M."/>
            <person name="Berlin A.M."/>
            <person name="Chapman S.B."/>
            <person name="Dewar J."/>
            <person name="Goldberg J."/>
            <person name="Griggs A."/>
            <person name="Gujja S."/>
            <person name="Hansen M."/>
            <person name="Howarth C."/>
            <person name="Imamovic A."/>
            <person name="Larimer J."/>
            <person name="McCowan C."/>
            <person name="Murphy C."/>
            <person name="Neiman D."/>
            <person name="Pearson M."/>
            <person name="Priest M."/>
            <person name="Roberts A."/>
            <person name="Saif S."/>
            <person name="Shea T."/>
            <person name="Sisk P."/>
            <person name="Sykes S."/>
            <person name="Wortman J."/>
            <person name="Nusbaum C."/>
            <person name="Birren B."/>
        </authorList>
    </citation>
    <scope>NUCLEOTIDE SEQUENCE [LARGE SCALE GENOMIC DNA]</scope>
    <source>
        <strain evidence="19 20">San Antonio 1</strain>
    </source>
</reference>
<dbReference type="GO" id="GO:0051539">
    <property type="term" value="F:4 iron, 4 sulfur cluster binding"/>
    <property type="evidence" value="ECO:0007669"/>
    <property type="project" value="UniProtKB-KW"/>
</dbReference>
<feature type="compositionally biased region" description="Polar residues" evidence="16">
    <location>
        <begin position="210"/>
        <end position="234"/>
    </location>
</feature>
<evidence type="ECO:0000313" key="20">
    <source>
        <dbReference type="Proteomes" id="UP000030640"/>
    </source>
</evidence>
<evidence type="ECO:0000256" key="9">
    <source>
        <dbReference type="ARBA" id="ARBA00022723"/>
    </source>
</evidence>
<dbReference type="GO" id="GO:0002926">
    <property type="term" value="P:tRNA wobble base 5-methoxycarbonylmethyl-2-thiouridinylation"/>
    <property type="evidence" value="ECO:0007669"/>
    <property type="project" value="TreeGrafter"/>
</dbReference>
<dbReference type="SFLD" id="SFLDG01086">
    <property type="entry name" value="elongater_protein-like"/>
    <property type="match status" value="1"/>
</dbReference>